<proteinExistence type="inferred from homology"/>
<accession>A0A8X8ACB8</accession>
<evidence type="ECO:0000256" key="2">
    <source>
        <dbReference type="SAM" id="MobiDB-lite"/>
    </source>
</evidence>
<dbReference type="GO" id="GO:0042274">
    <property type="term" value="P:ribosomal small subunit biogenesis"/>
    <property type="evidence" value="ECO:0007669"/>
    <property type="project" value="InterPro"/>
</dbReference>
<comment type="caution">
    <text evidence="3">The sequence shown here is derived from an EMBL/GenBank/DDBJ whole genome shotgun (WGS) entry which is preliminary data.</text>
</comment>
<dbReference type="AlphaFoldDB" id="A0A8X8ACB8"/>
<dbReference type="PANTHER" id="PTHR21531">
    <property type="entry name" value="LOW-TEMPERATURE VIABILITY PROTEIN LTV1-RELATED"/>
    <property type="match status" value="1"/>
</dbReference>
<evidence type="ECO:0000256" key="1">
    <source>
        <dbReference type="ARBA" id="ARBA00009078"/>
    </source>
</evidence>
<feature type="region of interest" description="Disordered" evidence="2">
    <location>
        <begin position="59"/>
        <end position="81"/>
    </location>
</feature>
<evidence type="ECO:0000313" key="4">
    <source>
        <dbReference type="Proteomes" id="UP000886885"/>
    </source>
</evidence>
<dbReference type="Proteomes" id="UP000886885">
    <property type="component" value="Chromosome 2A"/>
</dbReference>
<feature type="compositionally biased region" description="Acidic residues" evidence="2">
    <location>
        <begin position="70"/>
        <end position="79"/>
    </location>
</feature>
<name>A0A8X8ACB8_POPTO</name>
<comment type="similarity">
    <text evidence="1">Belongs to the LTV1 family.</text>
</comment>
<dbReference type="OrthoDB" id="5852896at2759"/>
<dbReference type="GO" id="GO:0005634">
    <property type="term" value="C:nucleus"/>
    <property type="evidence" value="ECO:0007669"/>
    <property type="project" value="TreeGrafter"/>
</dbReference>
<feature type="compositionally biased region" description="Basic and acidic residues" evidence="2">
    <location>
        <begin position="517"/>
        <end position="552"/>
    </location>
</feature>
<gene>
    <name evidence="3" type="ORF">POTOM_007295</name>
</gene>
<reference evidence="3" key="1">
    <citation type="journal article" date="2020" name="bioRxiv">
        <title>Hybrid origin of Populus tomentosa Carr. identified through genome sequencing and phylogenomic analysis.</title>
        <authorList>
            <person name="An X."/>
            <person name="Gao K."/>
            <person name="Chen Z."/>
            <person name="Li J."/>
            <person name="Yang X."/>
            <person name="Yang X."/>
            <person name="Zhou J."/>
            <person name="Guo T."/>
            <person name="Zhao T."/>
            <person name="Huang S."/>
            <person name="Miao D."/>
            <person name="Khan W.U."/>
            <person name="Rao P."/>
            <person name="Ye M."/>
            <person name="Lei B."/>
            <person name="Liao W."/>
            <person name="Wang J."/>
            <person name="Ji L."/>
            <person name="Li Y."/>
            <person name="Guo B."/>
            <person name="Mustafa N.S."/>
            <person name="Li S."/>
            <person name="Yun Q."/>
            <person name="Keller S.R."/>
            <person name="Mao J."/>
            <person name="Zhang R."/>
            <person name="Strauss S.H."/>
        </authorList>
    </citation>
    <scope>NUCLEOTIDE SEQUENCE</scope>
    <source>
        <strain evidence="3">GM15</strain>
        <tissue evidence="3">Leaf</tissue>
    </source>
</reference>
<keyword evidence="4" id="KW-1185">Reference proteome</keyword>
<dbReference type="GO" id="GO:0005829">
    <property type="term" value="C:cytosol"/>
    <property type="evidence" value="ECO:0007669"/>
    <property type="project" value="TreeGrafter"/>
</dbReference>
<dbReference type="GO" id="GO:0000056">
    <property type="term" value="P:ribosomal small subunit export from nucleus"/>
    <property type="evidence" value="ECO:0007669"/>
    <property type="project" value="TreeGrafter"/>
</dbReference>
<organism evidence="3 4">
    <name type="scientific">Populus tomentosa</name>
    <name type="common">Chinese white poplar</name>
    <dbReference type="NCBI Taxonomy" id="118781"/>
    <lineage>
        <taxon>Eukaryota</taxon>
        <taxon>Viridiplantae</taxon>
        <taxon>Streptophyta</taxon>
        <taxon>Embryophyta</taxon>
        <taxon>Tracheophyta</taxon>
        <taxon>Spermatophyta</taxon>
        <taxon>Magnoliopsida</taxon>
        <taxon>eudicotyledons</taxon>
        <taxon>Gunneridae</taxon>
        <taxon>Pentapetalae</taxon>
        <taxon>rosids</taxon>
        <taxon>fabids</taxon>
        <taxon>Malpighiales</taxon>
        <taxon>Salicaceae</taxon>
        <taxon>Saliceae</taxon>
        <taxon>Populus</taxon>
    </lineage>
</organism>
<dbReference type="EMBL" id="JAAWWB010000003">
    <property type="protein sequence ID" value="KAG6785714.1"/>
    <property type="molecule type" value="Genomic_DNA"/>
</dbReference>
<protein>
    <submittedName>
        <fullName evidence="3">Uncharacterized protein</fullName>
    </submittedName>
</protein>
<sequence>MGKKKFIDKKKAATFQLFARDSSDPNFYGTDQVFVRVDNSPYSIDNFLAENKCYSNSRFDDDPNSIFPDAPDDTEDGEDGSLGNSLQFGGGFFCETSSGPLPEDVRREILELGFPDDGYNYLLHLRDIKSNVNGSGYYQNPKAKLHQLPHDIKVSEVFVLISWLVLLFSSYCSENDNAGDFCQAYDASRVKVSELKSEDRNDKSIYNVASKSVGVRVQKVVDPEVAALLDDSDSSRFGSDAEDLEEDFVVRANMPEGGEDLDADVEGSEVVNEVTSGYVRYGGDRENVLGCGGVEKAMNVLVEARGYFRDEKQRVRRPLDEQFDSYHWRCEASSTLISGSYLIYDEYDGYMAGENKFLADKHKHALNDHVVDDLELNEKYEVPADLLHDNGRPKNKELIDLAADIVRLCREYGKKYENEDEDKEVIIEEESSDESEKWDCETVVSTYSNLDNHPTKIGAPETARKKMLAKAVVGALNASSHVITLGGKEKLPVDFLPYSGKPAMEKVKGVPSLQMEQQKRKQHGQESKEEEKERKAAVKEERREARRVKKEM</sequence>
<dbReference type="InterPro" id="IPR007307">
    <property type="entry name" value="Ltv1"/>
</dbReference>
<dbReference type="PANTHER" id="PTHR21531:SF0">
    <property type="entry name" value="PROTEIN LTV1 HOMOLOG"/>
    <property type="match status" value="1"/>
</dbReference>
<evidence type="ECO:0000313" key="3">
    <source>
        <dbReference type="EMBL" id="KAG6785714.1"/>
    </source>
</evidence>
<dbReference type="GO" id="GO:0030688">
    <property type="term" value="C:preribosome, small subunit precursor"/>
    <property type="evidence" value="ECO:0007669"/>
    <property type="project" value="TreeGrafter"/>
</dbReference>
<feature type="region of interest" description="Disordered" evidence="2">
    <location>
        <begin position="507"/>
        <end position="552"/>
    </location>
</feature>